<dbReference type="InterPro" id="IPR012337">
    <property type="entry name" value="RNaseH-like_sf"/>
</dbReference>
<dbReference type="AlphaFoldDB" id="A0A090XCC3"/>
<accession>A0A090XCC3</accession>
<feature type="non-terminal residue" evidence="1">
    <location>
        <position position="1"/>
    </location>
</feature>
<dbReference type="EMBL" id="GBIH01000771">
    <property type="protein sequence ID" value="JAC93939.1"/>
    <property type="molecule type" value="mRNA"/>
</dbReference>
<dbReference type="PANTHER" id="PTHR47501">
    <property type="entry name" value="TRANSPOSASE-RELATED"/>
    <property type="match status" value="1"/>
</dbReference>
<reference evidence="1" key="1">
    <citation type="journal article" date="2015" name="PLoS Negl. Trop. Dis.">
        <title>Deep Sequencing Analysis of the Ixodes ricinus Haemocytome.</title>
        <authorList>
            <person name="Kotsyfakis M."/>
            <person name="Kopacek P."/>
            <person name="Franta Z."/>
            <person name="Pedra J.H."/>
            <person name="Ribeiro J.M."/>
        </authorList>
    </citation>
    <scope>NUCLEOTIDE SEQUENCE</scope>
</reference>
<name>A0A090XCC3_IXORI</name>
<sequence>VATSDAKAALSTPSFERANTSVMSKCSALWNCVRRPKSSEVIVDILGHSLKTPCVTRWNSLYDSMKDLLRSKDKLRDVCDGLNLQTFQERDLAFIAEYCEILQPIASALTRLQAQSDCFFGELLPTLFTLKSKLQEKAGMDFVYCRPLLDAVTSGFIRRFDELLRMKPSANEATVAAVLHPYFKLRWLSREPQDVREHGQQLTEKAVIDFVNATKHTTRPLACAPSTSAASGVSADAFFSFEAHCGTSPSCQEAQVKLEFLSYLQDPRVEVDMLRSYPSLRSAFIRYNTPTCSSAPVERLFSFASLILRPHRGGLSDRRFEQMLLLKAAVPRVPS</sequence>
<protein>
    <submittedName>
        <fullName evidence="1">Putative hat transposable element</fullName>
    </submittedName>
</protein>
<evidence type="ECO:0000313" key="1">
    <source>
        <dbReference type="EMBL" id="JAC93939.1"/>
    </source>
</evidence>
<dbReference type="PANTHER" id="PTHR47501:SF5">
    <property type="entry name" value="HAT C-TERMINAL DIMERISATION DOMAIN-CONTAINING PROTEIN"/>
    <property type="match status" value="1"/>
</dbReference>
<dbReference type="SUPFAM" id="SSF53098">
    <property type="entry name" value="Ribonuclease H-like"/>
    <property type="match status" value="1"/>
</dbReference>
<organism evidence="1">
    <name type="scientific">Ixodes ricinus</name>
    <name type="common">Common tick</name>
    <name type="synonym">Acarus ricinus</name>
    <dbReference type="NCBI Taxonomy" id="34613"/>
    <lineage>
        <taxon>Eukaryota</taxon>
        <taxon>Metazoa</taxon>
        <taxon>Ecdysozoa</taxon>
        <taxon>Arthropoda</taxon>
        <taxon>Chelicerata</taxon>
        <taxon>Arachnida</taxon>
        <taxon>Acari</taxon>
        <taxon>Parasitiformes</taxon>
        <taxon>Ixodida</taxon>
        <taxon>Ixodoidea</taxon>
        <taxon>Ixodidae</taxon>
        <taxon>Ixodinae</taxon>
        <taxon>Ixodes</taxon>
    </lineage>
</organism>
<proteinExistence type="evidence at transcript level"/>